<dbReference type="EMBL" id="AP019791">
    <property type="protein sequence ID" value="BBL80767.1"/>
    <property type="molecule type" value="Genomic_DNA"/>
</dbReference>
<dbReference type="Gene3D" id="3.50.50.60">
    <property type="entry name" value="FAD/NAD(P)-binding domain"/>
    <property type="match status" value="1"/>
</dbReference>
<protein>
    <submittedName>
        <fullName evidence="6">N-methyltryptophan oxidase</fullName>
    </submittedName>
</protein>
<dbReference type="Pfam" id="PF01266">
    <property type="entry name" value="DAO"/>
    <property type="match status" value="1"/>
</dbReference>
<dbReference type="InterPro" id="IPR002204">
    <property type="entry name" value="3-OH-isobutyrate_DH-rel_CS"/>
</dbReference>
<accession>A0A510HPM5</accession>
<dbReference type="RefSeq" id="WP_244299755.1">
    <property type="nucleotide sequence ID" value="NZ_AP019791.1"/>
</dbReference>
<gene>
    <name evidence="6" type="primary">solA_2</name>
    <name evidence="6" type="ORF">RxyAA322_26210</name>
</gene>
<dbReference type="InterPro" id="IPR036188">
    <property type="entry name" value="FAD/NAD-bd_sf"/>
</dbReference>
<dbReference type="Gene3D" id="3.30.9.10">
    <property type="entry name" value="D-Amino Acid Oxidase, subunit A, domain 2"/>
    <property type="match status" value="1"/>
</dbReference>
<evidence type="ECO:0000256" key="2">
    <source>
        <dbReference type="ARBA" id="ARBA00022630"/>
    </source>
</evidence>
<dbReference type="PANTHER" id="PTHR10961">
    <property type="entry name" value="PEROXISOMAL SARCOSINE OXIDASE"/>
    <property type="match status" value="1"/>
</dbReference>
<evidence type="ECO:0000259" key="5">
    <source>
        <dbReference type="Pfam" id="PF01266"/>
    </source>
</evidence>
<proteinExistence type="predicted"/>
<dbReference type="PANTHER" id="PTHR10961:SF7">
    <property type="entry name" value="FAD DEPENDENT OXIDOREDUCTASE DOMAIN-CONTAINING PROTEIN"/>
    <property type="match status" value="1"/>
</dbReference>
<comment type="cofactor">
    <cofactor evidence="1">
        <name>FAD</name>
        <dbReference type="ChEBI" id="CHEBI:57692"/>
    </cofactor>
</comment>
<reference evidence="6" key="1">
    <citation type="journal article" date="2019" name="Microbiol. Resour. Announc.">
        <title>Complete Genome Sequence of Rubrobacter xylanophilus Strain AA3-22, Isolated from Arima Onsen in Japan.</title>
        <authorList>
            <person name="Tomariguchi N."/>
            <person name="Miyazaki K."/>
        </authorList>
    </citation>
    <scope>NUCLEOTIDE SEQUENCE [LARGE SCALE GENOMIC DNA]</scope>
    <source>
        <strain evidence="6">AA3-22</strain>
    </source>
</reference>
<keyword evidence="4" id="KW-0560">Oxidoreductase</keyword>
<evidence type="ECO:0000256" key="4">
    <source>
        <dbReference type="ARBA" id="ARBA00023002"/>
    </source>
</evidence>
<sequence length="384" mass="42398">MPEPREDVTTRPENAYDVAVVGLGGMGSAAAWHLARRGHRVLGLERFGAAHEMGSSHGRSRIIRQAYFEGPEYVPLLLRAYELWEELQRESGRDLLRITGALMIGSPQGELVSGSLGSAGEHGLPHELLDARRLRERFPALKPSPDEVALYEERGGFLQPEECVRAHLDLAAKRGAELHFEEPVLSWRATGDRVEVRTASGAYEAEHLVITAGPWAPELLSDLGLPLRVERRVMLWFEHRPGTPLPVVLWEPEDGELFYVIPDGWRGGVKAALHHAGGSRCTPETLDREIREEEVLSVRERLARYIPALAGRCLDAKACMYTLTPDGHFVVSRHPAEPRVAMACGFSGHGFKFCGVVGEILADLISEGTTPHPIGLFSPGRFAR</sequence>
<dbReference type="SUPFAM" id="SSF51905">
    <property type="entry name" value="FAD/NAD(P)-binding domain"/>
    <property type="match status" value="1"/>
</dbReference>
<dbReference type="NCBIfam" id="NF008425">
    <property type="entry name" value="PRK11259.1"/>
    <property type="match status" value="1"/>
</dbReference>
<dbReference type="AlphaFoldDB" id="A0A510HPM5"/>
<dbReference type="InterPro" id="IPR045170">
    <property type="entry name" value="MTOX"/>
</dbReference>
<dbReference type="InterPro" id="IPR006076">
    <property type="entry name" value="FAD-dep_OxRdtase"/>
</dbReference>
<keyword evidence="3" id="KW-0274">FAD</keyword>
<name>A0A510HPM5_9ACTN</name>
<evidence type="ECO:0000256" key="1">
    <source>
        <dbReference type="ARBA" id="ARBA00001974"/>
    </source>
</evidence>
<dbReference type="GO" id="GO:0008115">
    <property type="term" value="F:sarcosine oxidase activity"/>
    <property type="evidence" value="ECO:0007669"/>
    <property type="project" value="TreeGrafter"/>
</dbReference>
<dbReference type="PROSITE" id="PS00895">
    <property type="entry name" value="3_HYDROXYISOBUT_DH"/>
    <property type="match status" value="1"/>
</dbReference>
<organism evidence="6 7">
    <name type="scientific">Rubrobacter xylanophilus</name>
    <dbReference type="NCBI Taxonomy" id="49319"/>
    <lineage>
        <taxon>Bacteria</taxon>
        <taxon>Bacillati</taxon>
        <taxon>Actinomycetota</taxon>
        <taxon>Rubrobacteria</taxon>
        <taxon>Rubrobacterales</taxon>
        <taxon>Rubrobacteraceae</taxon>
        <taxon>Rubrobacter</taxon>
    </lineage>
</organism>
<feature type="domain" description="FAD dependent oxidoreductase" evidence="5">
    <location>
        <begin position="17"/>
        <end position="364"/>
    </location>
</feature>
<evidence type="ECO:0000256" key="3">
    <source>
        <dbReference type="ARBA" id="ARBA00022827"/>
    </source>
</evidence>
<dbReference type="GO" id="GO:0050660">
    <property type="term" value="F:flavin adenine dinucleotide binding"/>
    <property type="evidence" value="ECO:0007669"/>
    <property type="project" value="InterPro"/>
</dbReference>
<dbReference type="Proteomes" id="UP000318065">
    <property type="component" value="Chromosome"/>
</dbReference>
<evidence type="ECO:0000313" key="7">
    <source>
        <dbReference type="Proteomes" id="UP000318065"/>
    </source>
</evidence>
<keyword evidence="7" id="KW-1185">Reference proteome</keyword>
<evidence type="ECO:0000313" key="6">
    <source>
        <dbReference type="EMBL" id="BBL80767.1"/>
    </source>
</evidence>
<keyword evidence="2" id="KW-0285">Flavoprotein</keyword>
<dbReference type="SUPFAM" id="SSF54373">
    <property type="entry name" value="FAD-linked reductases, C-terminal domain"/>
    <property type="match status" value="1"/>
</dbReference>